<dbReference type="GO" id="GO:0030496">
    <property type="term" value="C:midbody"/>
    <property type="evidence" value="ECO:0007669"/>
    <property type="project" value="TreeGrafter"/>
</dbReference>
<dbReference type="PANTHER" id="PTHR23060">
    <property type="entry name" value="TESTIS EXPRESSED GENE 14"/>
    <property type="match status" value="1"/>
</dbReference>
<dbReference type="GO" id="GO:0051306">
    <property type="term" value="P:mitotic sister chromatid separation"/>
    <property type="evidence" value="ECO:0007669"/>
    <property type="project" value="InterPro"/>
</dbReference>
<evidence type="ECO:0000313" key="3">
    <source>
        <dbReference type="Proteomes" id="UP001208570"/>
    </source>
</evidence>
<organism evidence="2 3">
    <name type="scientific">Paralvinella palmiformis</name>
    <dbReference type="NCBI Taxonomy" id="53620"/>
    <lineage>
        <taxon>Eukaryota</taxon>
        <taxon>Metazoa</taxon>
        <taxon>Spiralia</taxon>
        <taxon>Lophotrochozoa</taxon>
        <taxon>Annelida</taxon>
        <taxon>Polychaeta</taxon>
        <taxon>Sedentaria</taxon>
        <taxon>Canalipalpata</taxon>
        <taxon>Terebellida</taxon>
        <taxon>Terebelliformia</taxon>
        <taxon>Alvinellidae</taxon>
        <taxon>Paralvinella</taxon>
    </lineage>
</organism>
<dbReference type="InterPro" id="IPR000719">
    <property type="entry name" value="Prot_kinase_dom"/>
</dbReference>
<dbReference type="Gene3D" id="1.10.510.10">
    <property type="entry name" value="Transferase(Phosphotransferase) domain 1"/>
    <property type="match status" value="1"/>
</dbReference>
<dbReference type="AlphaFoldDB" id="A0AAD9JYV9"/>
<dbReference type="EMBL" id="JAODUP010000110">
    <property type="protein sequence ID" value="KAK2161761.1"/>
    <property type="molecule type" value="Genomic_DNA"/>
</dbReference>
<dbReference type="InterPro" id="IPR011009">
    <property type="entry name" value="Kinase-like_dom_sf"/>
</dbReference>
<accession>A0AAD9JYV9</accession>
<proteinExistence type="predicted"/>
<keyword evidence="3" id="KW-1185">Reference proteome</keyword>
<dbReference type="GO" id="GO:0004672">
    <property type="term" value="F:protein kinase activity"/>
    <property type="evidence" value="ECO:0007669"/>
    <property type="project" value="InterPro"/>
</dbReference>
<dbReference type="Pfam" id="PF07714">
    <property type="entry name" value="PK_Tyr_Ser-Thr"/>
    <property type="match status" value="1"/>
</dbReference>
<comment type="caution">
    <text evidence="2">The sequence shown here is derived from an EMBL/GenBank/DDBJ whole genome shotgun (WGS) entry which is preliminary data.</text>
</comment>
<dbReference type="SUPFAM" id="SSF56112">
    <property type="entry name" value="Protein kinase-like (PK-like)"/>
    <property type="match status" value="1"/>
</dbReference>
<dbReference type="InterPro" id="IPR001245">
    <property type="entry name" value="Ser-Thr/Tyr_kinase_cat_dom"/>
</dbReference>
<dbReference type="GO" id="GO:0008608">
    <property type="term" value="P:attachment of spindle microtubules to kinetochore"/>
    <property type="evidence" value="ECO:0007669"/>
    <property type="project" value="InterPro"/>
</dbReference>
<dbReference type="GO" id="GO:0005524">
    <property type="term" value="F:ATP binding"/>
    <property type="evidence" value="ECO:0007669"/>
    <property type="project" value="InterPro"/>
</dbReference>
<gene>
    <name evidence="2" type="ORF">LSH36_110g04044</name>
</gene>
<evidence type="ECO:0000313" key="2">
    <source>
        <dbReference type="EMBL" id="KAK2161761.1"/>
    </source>
</evidence>
<dbReference type="GO" id="GO:0045171">
    <property type="term" value="C:intercellular bridge"/>
    <property type="evidence" value="ECO:0007669"/>
    <property type="project" value="TreeGrafter"/>
</dbReference>
<dbReference type="Proteomes" id="UP001208570">
    <property type="component" value="Unassembled WGS sequence"/>
</dbReference>
<reference evidence="2" key="1">
    <citation type="journal article" date="2023" name="Mol. Biol. Evol.">
        <title>Third-Generation Sequencing Reveals the Adaptive Role of the Epigenome in Three Deep-Sea Polychaetes.</title>
        <authorList>
            <person name="Perez M."/>
            <person name="Aroh O."/>
            <person name="Sun Y."/>
            <person name="Lan Y."/>
            <person name="Juniper S.K."/>
            <person name="Young C.R."/>
            <person name="Angers B."/>
            <person name="Qian P.Y."/>
        </authorList>
    </citation>
    <scope>NUCLEOTIDE SEQUENCE</scope>
    <source>
        <strain evidence="2">P08H-3</strain>
    </source>
</reference>
<dbReference type="PROSITE" id="PS50011">
    <property type="entry name" value="PROTEIN_KINASE_DOM"/>
    <property type="match status" value="1"/>
</dbReference>
<feature type="domain" description="Protein kinase" evidence="1">
    <location>
        <begin position="84"/>
        <end position="380"/>
    </location>
</feature>
<dbReference type="GO" id="GO:0043063">
    <property type="term" value="P:intercellular bridge organization"/>
    <property type="evidence" value="ECO:0007669"/>
    <property type="project" value="InterPro"/>
</dbReference>
<name>A0AAD9JYV9_9ANNE</name>
<dbReference type="GO" id="GO:0007140">
    <property type="term" value="P:male meiotic nuclear division"/>
    <property type="evidence" value="ECO:0007669"/>
    <property type="project" value="InterPro"/>
</dbReference>
<sequence length="402" mass="46043">MDMLLKRGGDLRLHDCRNRGYREYVKLNTNILSRTRVLSRLERKKKKLQKLFGENAEELPLARPKRSKTSLTNMLSRKFSKDDITTAPSVITVGFGKIYCEGRFQRGMVGIIDIIQLGEIVHPSTPNVSFKYLEYATVESALWGTVMASLKKNKDGTVHDLLIKEYEYMAKLRHPSIILLMGIIPVNDFESVMLLYENISTSLFVTLYEKKKKYSDKEAVQIMNEISAAVLFLHQKELLHCSISSHAILFTATGQSKLGNFEYMVKSYYAKELKDQSDILKQRHINTVLYWIAPEALKDHLLSKSSDVYSLCAVLWELINGKLPWDTMTSGTLRKEFYQKKNTLEIKEDVSPPLKTILKDGLSLEASERPNTKSLLDSLIAVKGPKERRQRANSRIRSSAWI</sequence>
<dbReference type="GO" id="GO:0000776">
    <property type="term" value="C:kinetochore"/>
    <property type="evidence" value="ECO:0007669"/>
    <property type="project" value="TreeGrafter"/>
</dbReference>
<dbReference type="PANTHER" id="PTHR23060:SF3">
    <property type="entry name" value="TESTIS EXPRESSED 14, INTERCELLULAR BRIDGE FORMING FACTOR"/>
    <property type="match status" value="1"/>
</dbReference>
<dbReference type="InterPro" id="IPR039339">
    <property type="entry name" value="Tex14"/>
</dbReference>
<evidence type="ECO:0000259" key="1">
    <source>
        <dbReference type="PROSITE" id="PS50011"/>
    </source>
</evidence>
<dbReference type="GO" id="GO:0007094">
    <property type="term" value="P:mitotic spindle assembly checkpoint signaling"/>
    <property type="evidence" value="ECO:0007669"/>
    <property type="project" value="InterPro"/>
</dbReference>
<protein>
    <recommendedName>
        <fullName evidence="1">Protein kinase domain-containing protein</fullName>
    </recommendedName>
</protein>